<proteinExistence type="predicted"/>
<evidence type="ECO:0000313" key="2">
    <source>
        <dbReference type="Proteomes" id="UP000014803"/>
    </source>
</evidence>
<dbReference type="AlphaFoldDB" id="S4YC41"/>
<dbReference type="HOGENOM" id="CLU_1642628_0_0_7"/>
<dbReference type="PATRIC" id="fig|1254432.3.peg.9346"/>
<protein>
    <submittedName>
        <fullName evidence="1">Uncharacterized protein</fullName>
    </submittedName>
</protein>
<gene>
    <name evidence="1" type="ORF">SCE1572_41335</name>
</gene>
<dbReference type="Proteomes" id="UP000014803">
    <property type="component" value="Chromosome"/>
</dbReference>
<dbReference type="EMBL" id="CP003969">
    <property type="protein sequence ID" value="AGP40388.1"/>
    <property type="molecule type" value="Genomic_DNA"/>
</dbReference>
<name>S4YC41_SORCE</name>
<accession>S4YC41</accession>
<reference evidence="1 2" key="1">
    <citation type="journal article" date="2013" name="Sci. Rep.">
        <title>Extraordinary expansion of a Sorangium cellulosum genome from an alkaline milieu.</title>
        <authorList>
            <person name="Han K."/>
            <person name="Li Z.F."/>
            <person name="Peng R."/>
            <person name="Zhu L.P."/>
            <person name="Zhou T."/>
            <person name="Wang L.G."/>
            <person name="Li S.G."/>
            <person name="Zhang X.B."/>
            <person name="Hu W."/>
            <person name="Wu Z.H."/>
            <person name="Qin N."/>
            <person name="Li Y.Z."/>
        </authorList>
    </citation>
    <scope>NUCLEOTIDE SEQUENCE [LARGE SCALE GENOMIC DNA]</scope>
    <source>
        <strain evidence="1 2">So0157-2</strain>
    </source>
</reference>
<dbReference type="KEGG" id="scu:SCE1572_41335"/>
<sequence>MDASSNLHEGDRTMRNSAFDFLMRLAAAALFITSACDVKVIDVVNVTGGAITGPCVDSGSSSAGECSPDASGAVGSSVVSVGVGVGGFGGVGGGVGGFGVGAVGGFDSVGAIGGFGGVGGFDGVGGVGGFGGFGGGAGGVGGVGGWSPVPNCDSDVYCLSE</sequence>
<evidence type="ECO:0000313" key="1">
    <source>
        <dbReference type="EMBL" id="AGP40388.1"/>
    </source>
</evidence>
<organism evidence="1 2">
    <name type="scientific">Sorangium cellulosum So0157-2</name>
    <dbReference type="NCBI Taxonomy" id="1254432"/>
    <lineage>
        <taxon>Bacteria</taxon>
        <taxon>Pseudomonadati</taxon>
        <taxon>Myxococcota</taxon>
        <taxon>Polyangia</taxon>
        <taxon>Polyangiales</taxon>
        <taxon>Polyangiaceae</taxon>
        <taxon>Sorangium</taxon>
    </lineage>
</organism>